<dbReference type="GO" id="GO:0003700">
    <property type="term" value="F:DNA-binding transcription factor activity"/>
    <property type="evidence" value="ECO:0007669"/>
    <property type="project" value="InterPro"/>
</dbReference>
<dbReference type="Pfam" id="PF02311">
    <property type="entry name" value="AraC_binding"/>
    <property type="match status" value="1"/>
</dbReference>
<proteinExistence type="predicted"/>
<dbReference type="GO" id="GO:0043565">
    <property type="term" value="F:sequence-specific DNA binding"/>
    <property type="evidence" value="ECO:0007669"/>
    <property type="project" value="InterPro"/>
</dbReference>
<dbReference type="Pfam" id="PF12833">
    <property type="entry name" value="HTH_18"/>
    <property type="match status" value="1"/>
</dbReference>
<keyword evidence="2" id="KW-0805">Transcription regulation</keyword>
<gene>
    <name evidence="7" type="ORF">SAMN05216552_102888</name>
</gene>
<dbReference type="RefSeq" id="WP_093558237.1">
    <property type="nucleotide sequence ID" value="NZ_FPBO01000028.1"/>
</dbReference>
<dbReference type="InterPro" id="IPR018062">
    <property type="entry name" value="HTH_AraC-typ_CS"/>
</dbReference>
<organism evidence="7 8">
    <name type="scientific">Pseudoduganella namucuonensis</name>
    <dbReference type="NCBI Taxonomy" id="1035707"/>
    <lineage>
        <taxon>Bacteria</taxon>
        <taxon>Pseudomonadati</taxon>
        <taxon>Pseudomonadota</taxon>
        <taxon>Betaproteobacteria</taxon>
        <taxon>Burkholderiales</taxon>
        <taxon>Oxalobacteraceae</taxon>
        <taxon>Telluria group</taxon>
        <taxon>Pseudoduganella</taxon>
    </lineage>
</organism>
<keyword evidence="4" id="KW-0010">Activator</keyword>
<evidence type="ECO:0000256" key="3">
    <source>
        <dbReference type="ARBA" id="ARBA00023125"/>
    </source>
</evidence>
<evidence type="ECO:0000313" key="8">
    <source>
        <dbReference type="Proteomes" id="UP000199391"/>
    </source>
</evidence>
<accession>A0A1I7LFZ4</accession>
<dbReference type="InterPro" id="IPR020449">
    <property type="entry name" value="Tscrpt_reg_AraC-type_HTH"/>
</dbReference>
<dbReference type="STRING" id="1035707.SAMN05216552_102888"/>
<dbReference type="CDD" id="cd06124">
    <property type="entry name" value="cupin_NimR-like_N"/>
    <property type="match status" value="1"/>
</dbReference>
<dbReference type="PROSITE" id="PS01124">
    <property type="entry name" value="HTH_ARAC_FAMILY_2"/>
    <property type="match status" value="1"/>
</dbReference>
<evidence type="ECO:0000256" key="5">
    <source>
        <dbReference type="ARBA" id="ARBA00023163"/>
    </source>
</evidence>
<dbReference type="InterPro" id="IPR003313">
    <property type="entry name" value="AraC-bd"/>
</dbReference>
<evidence type="ECO:0000313" key="7">
    <source>
        <dbReference type="EMBL" id="SFV08536.1"/>
    </source>
</evidence>
<evidence type="ECO:0000256" key="4">
    <source>
        <dbReference type="ARBA" id="ARBA00023159"/>
    </source>
</evidence>
<dbReference type="InterPro" id="IPR009057">
    <property type="entry name" value="Homeodomain-like_sf"/>
</dbReference>
<dbReference type="EMBL" id="FPBO01000028">
    <property type="protein sequence ID" value="SFV08536.1"/>
    <property type="molecule type" value="Genomic_DNA"/>
</dbReference>
<evidence type="ECO:0000259" key="6">
    <source>
        <dbReference type="PROSITE" id="PS01124"/>
    </source>
</evidence>
<evidence type="ECO:0000256" key="2">
    <source>
        <dbReference type="ARBA" id="ARBA00023015"/>
    </source>
</evidence>
<dbReference type="PANTHER" id="PTHR11019:SF159">
    <property type="entry name" value="TRANSCRIPTIONAL REGULATOR-RELATED"/>
    <property type="match status" value="1"/>
</dbReference>
<feature type="domain" description="HTH araC/xylS-type" evidence="6">
    <location>
        <begin position="164"/>
        <end position="261"/>
    </location>
</feature>
<keyword evidence="1" id="KW-0678">Repressor</keyword>
<sequence>MAITVVTHTKTYPYNDPTPERPVTMRARDLQAAEFMQAHNHPWGQVTFALEGVLRVAANGSSWIVPPLRAIWIAPEVMHEVTVLETARLRPLCVLAARAPFAGNECKVLAVSPLLRELIVALEQLDPGAEPAREALLAELILDELGRSATRPIRVPLPEDKRLKVLCSALIDDPGSPQTLEHWARQVGASERTLARLFERELGLTFGQWRQQVRLAHAAPMIARGMPMSQVAEQLGYASQSAFSAMFKKTFGTTPSAFFADSGG</sequence>
<dbReference type="PANTHER" id="PTHR11019">
    <property type="entry name" value="HTH-TYPE TRANSCRIPTIONAL REGULATOR NIMR"/>
    <property type="match status" value="1"/>
</dbReference>
<keyword evidence="5" id="KW-0804">Transcription</keyword>
<dbReference type="SMART" id="SM00342">
    <property type="entry name" value="HTH_ARAC"/>
    <property type="match status" value="1"/>
</dbReference>
<dbReference type="Gene3D" id="2.60.120.10">
    <property type="entry name" value="Jelly Rolls"/>
    <property type="match status" value="1"/>
</dbReference>
<dbReference type="SUPFAM" id="SSF51182">
    <property type="entry name" value="RmlC-like cupins"/>
    <property type="match status" value="1"/>
</dbReference>
<dbReference type="FunFam" id="1.10.10.60:FF:000132">
    <property type="entry name" value="AraC family transcriptional regulator"/>
    <property type="match status" value="1"/>
</dbReference>
<dbReference type="Gene3D" id="1.10.10.60">
    <property type="entry name" value="Homeodomain-like"/>
    <property type="match status" value="2"/>
</dbReference>
<dbReference type="PROSITE" id="PS00041">
    <property type="entry name" value="HTH_ARAC_FAMILY_1"/>
    <property type="match status" value="1"/>
</dbReference>
<dbReference type="Proteomes" id="UP000199391">
    <property type="component" value="Unassembled WGS sequence"/>
</dbReference>
<dbReference type="InterPro" id="IPR018060">
    <property type="entry name" value="HTH_AraC"/>
</dbReference>
<dbReference type="AlphaFoldDB" id="A0A1I7LFZ4"/>
<dbReference type="SUPFAM" id="SSF46689">
    <property type="entry name" value="Homeodomain-like"/>
    <property type="match status" value="1"/>
</dbReference>
<name>A0A1I7LFZ4_9BURK</name>
<protein>
    <submittedName>
        <fullName evidence="7">Transcriptional regulator, AraC family</fullName>
    </submittedName>
</protein>
<keyword evidence="8" id="KW-1185">Reference proteome</keyword>
<dbReference type="PRINTS" id="PR00032">
    <property type="entry name" value="HTHARAC"/>
</dbReference>
<evidence type="ECO:0000256" key="1">
    <source>
        <dbReference type="ARBA" id="ARBA00022491"/>
    </source>
</evidence>
<reference evidence="8" key="1">
    <citation type="submission" date="2016-10" db="EMBL/GenBank/DDBJ databases">
        <authorList>
            <person name="Varghese N."/>
            <person name="Submissions S."/>
        </authorList>
    </citation>
    <scope>NUCLEOTIDE SEQUENCE [LARGE SCALE GENOMIC DNA]</scope>
    <source>
        <strain evidence="8">CGMCC 1.11014</strain>
    </source>
</reference>
<dbReference type="OrthoDB" id="9804543at2"/>
<dbReference type="InterPro" id="IPR011051">
    <property type="entry name" value="RmlC_Cupin_sf"/>
</dbReference>
<keyword evidence="3" id="KW-0238">DNA-binding</keyword>
<dbReference type="InterPro" id="IPR014710">
    <property type="entry name" value="RmlC-like_jellyroll"/>
</dbReference>